<dbReference type="EMBL" id="VBRY01000001">
    <property type="protein sequence ID" value="TLS69180.1"/>
    <property type="molecule type" value="Genomic_DNA"/>
</dbReference>
<gene>
    <name evidence="2" type="ORF">FEF65_01465</name>
</gene>
<protein>
    <recommendedName>
        <fullName evidence="1">Transglycosylase SLT domain-containing protein</fullName>
    </recommendedName>
</protein>
<comment type="caution">
    <text evidence="2">The sequence shown here is derived from an EMBL/GenBank/DDBJ whole genome shotgun (WGS) entry which is preliminary data.</text>
</comment>
<keyword evidence="3" id="KW-1185">Reference proteome</keyword>
<dbReference type="Gene3D" id="1.10.530.10">
    <property type="match status" value="1"/>
</dbReference>
<accession>A0A5R9GTI0</accession>
<dbReference type="CDD" id="cd00442">
    <property type="entry name" value="Lyz-like"/>
    <property type="match status" value="1"/>
</dbReference>
<dbReference type="OrthoDB" id="9789144at2"/>
<dbReference type="InterPro" id="IPR045795">
    <property type="entry name" value="SLT_4"/>
</dbReference>
<evidence type="ECO:0000313" key="3">
    <source>
        <dbReference type="Proteomes" id="UP000306585"/>
    </source>
</evidence>
<name>A0A5R9GTI0_9PROT</name>
<dbReference type="Proteomes" id="UP000306585">
    <property type="component" value="Unassembled WGS sequence"/>
</dbReference>
<dbReference type="Pfam" id="PF19489">
    <property type="entry name" value="SLT_4"/>
    <property type="match status" value="1"/>
</dbReference>
<organism evidence="2 3">
    <name type="scientific">Mariprofundus erugo</name>
    <dbReference type="NCBI Taxonomy" id="2528639"/>
    <lineage>
        <taxon>Bacteria</taxon>
        <taxon>Pseudomonadati</taxon>
        <taxon>Pseudomonadota</taxon>
        <taxon>Candidatius Mariprofundia</taxon>
        <taxon>Mariprofundales</taxon>
        <taxon>Mariprofundaceae</taxon>
        <taxon>Mariprofundus</taxon>
    </lineage>
</organism>
<feature type="domain" description="Transglycosylase SLT" evidence="1">
    <location>
        <begin position="13"/>
        <end position="194"/>
    </location>
</feature>
<proteinExistence type="predicted"/>
<evidence type="ECO:0000313" key="2">
    <source>
        <dbReference type="EMBL" id="TLS69180.1"/>
    </source>
</evidence>
<sequence>MHRRISLLLLWPLLLLQLLLGGCATSPPKHLDDGCSIFREKDDWYKYANHSFKKWGVPVHVQLAIMHQESRFRSQALAPDDTLLGFIPWGQVTTAYGYAQVLDSTWDWYIRSTGNSGADRDDFEDASDFIGWYGNLSHKKLGISKWDAYNQYLAYHEGHGGWLRKTYLKKPWLIKVARKVERRSKMYAAQLARCKNDLDSGWSLWPF</sequence>
<dbReference type="PROSITE" id="PS51257">
    <property type="entry name" value="PROKAR_LIPOPROTEIN"/>
    <property type="match status" value="1"/>
</dbReference>
<evidence type="ECO:0000259" key="1">
    <source>
        <dbReference type="Pfam" id="PF19489"/>
    </source>
</evidence>
<reference evidence="2 3" key="1">
    <citation type="journal article" date="2019" name="Appl. Environ. Microbiol.">
        <title>Environmental Evidence and Genomic Insight of Iron-oxidizing Bacteria Preference Towards More Corrosion Resistant Stainless Steel at Higher Salinities.</title>
        <authorList>
            <person name="Garrison C.E."/>
            <person name="Price K.A."/>
            <person name="Field E.K."/>
        </authorList>
    </citation>
    <scope>NUCLEOTIDE SEQUENCE [LARGE SCALE GENOMIC DNA]</scope>
    <source>
        <strain evidence="2 3">P3</strain>
    </source>
</reference>
<dbReference type="InterPro" id="IPR023346">
    <property type="entry name" value="Lysozyme-like_dom_sf"/>
</dbReference>
<dbReference type="AlphaFoldDB" id="A0A5R9GTI0"/>
<dbReference type="RefSeq" id="WP_138237994.1">
    <property type="nucleotide sequence ID" value="NZ_VBRY01000001.1"/>
</dbReference>
<dbReference type="SUPFAM" id="SSF53955">
    <property type="entry name" value="Lysozyme-like"/>
    <property type="match status" value="1"/>
</dbReference>